<accession>A0A1J6HY58</accession>
<reference evidence="2" key="1">
    <citation type="submission" date="2016-11" db="EMBL/GenBank/DDBJ databases">
        <title>The genome of Nicotiana attenuata.</title>
        <authorList>
            <person name="Xu S."/>
            <person name="Brockmoeller T."/>
            <person name="Gaquerel E."/>
            <person name="Navarro A."/>
            <person name="Kuhl H."/>
            <person name="Gase K."/>
            <person name="Ling Z."/>
            <person name="Zhou W."/>
            <person name="Kreitzer C."/>
            <person name="Stanke M."/>
            <person name="Tang H."/>
            <person name="Lyons E."/>
            <person name="Pandey P."/>
            <person name="Pandey S.P."/>
            <person name="Timmermann B."/>
            <person name="Baldwin I.T."/>
        </authorList>
    </citation>
    <scope>NUCLEOTIDE SEQUENCE [LARGE SCALE GENOMIC DNA]</scope>
    <source>
        <strain evidence="2">UT</strain>
    </source>
</reference>
<organism evidence="2 3">
    <name type="scientific">Nicotiana attenuata</name>
    <name type="common">Coyote tobacco</name>
    <dbReference type="NCBI Taxonomy" id="49451"/>
    <lineage>
        <taxon>Eukaryota</taxon>
        <taxon>Viridiplantae</taxon>
        <taxon>Streptophyta</taxon>
        <taxon>Embryophyta</taxon>
        <taxon>Tracheophyta</taxon>
        <taxon>Spermatophyta</taxon>
        <taxon>Magnoliopsida</taxon>
        <taxon>eudicotyledons</taxon>
        <taxon>Gunneridae</taxon>
        <taxon>Pentapetalae</taxon>
        <taxon>asterids</taxon>
        <taxon>lamiids</taxon>
        <taxon>Solanales</taxon>
        <taxon>Solanaceae</taxon>
        <taxon>Nicotianoideae</taxon>
        <taxon>Nicotianeae</taxon>
        <taxon>Nicotiana</taxon>
    </lineage>
</organism>
<evidence type="ECO:0000313" key="3">
    <source>
        <dbReference type="Proteomes" id="UP000187609"/>
    </source>
</evidence>
<dbReference type="EMBL" id="MJEQ01037193">
    <property type="protein sequence ID" value="OIS97227.1"/>
    <property type="molecule type" value="Genomic_DNA"/>
</dbReference>
<feature type="region of interest" description="Disordered" evidence="1">
    <location>
        <begin position="46"/>
        <end position="99"/>
    </location>
</feature>
<feature type="compositionally biased region" description="Basic and acidic residues" evidence="1">
    <location>
        <begin position="51"/>
        <end position="71"/>
    </location>
</feature>
<dbReference type="AlphaFoldDB" id="A0A1J6HY58"/>
<evidence type="ECO:0000256" key="1">
    <source>
        <dbReference type="SAM" id="MobiDB-lite"/>
    </source>
</evidence>
<proteinExistence type="predicted"/>
<keyword evidence="3" id="KW-1185">Reference proteome</keyword>
<comment type="caution">
    <text evidence="2">The sequence shown here is derived from an EMBL/GenBank/DDBJ whole genome shotgun (WGS) entry which is preliminary data.</text>
</comment>
<feature type="compositionally biased region" description="Polar residues" evidence="1">
    <location>
        <begin position="73"/>
        <end position="85"/>
    </location>
</feature>
<evidence type="ECO:0000313" key="2">
    <source>
        <dbReference type="EMBL" id="OIS97227.1"/>
    </source>
</evidence>
<name>A0A1J6HY58_NICAT</name>
<dbReference type="Gramene" id="OIS97227">
    <property type="protein sequence ID" value="OIS97227"/>
    <property type="gene ID" value="A4A49_19590"/>
</dbReference>
<sequence length="331" mass="35323">MKAEFKANDQQIQGEKEKGIEILEAVRQLLTSPVKSINTHRQVSGALNNADMHKEPSSQIKKPADANKDVDATTGQHQPTSTTPLEVTMQQQRKTTTKMHENTSGAAAISNAKKQKAAASSSAKQQHQQMFLNTVAVDDSETAVAGTIYEQQQQQNASFVGPSVTPSDVGQQQQNASTSTALALHSEDAKQKQDTKATLITLEDRKLLDAIVQQRVENEGLESATTTRLNNRAGAAAQVVNLEDGIADGDQHIVGQDQEEIVALAGGIPILEEDLKCADAAASKAENMKISSGGVHANTGFLKPTVALKTNTAVYATGIKLGRGCNLRYDS</sequence>
<dbReference type="Proteomes" id="UP000187609">
    <property type="component" value="Unassembled WGS sequence"/>
</dbReference>
<protein>
    <submittedName>
        <fullName evidence="2">Uncharacterized protein</fullName>
    </submittedName>
</protein>
<gene>
    <name evidence="2" type="ORF">A4A49_19590</name>
</gene>